<evidence type="ECO:0000313" key="3">
    <source>
        <dbReference type="Proteomes" id="UP001371305"/>
    </source>
</evidence>
<organism evidence="2 3">
    <name type="scientific">Luteolibacter soli</name>
    <dbReference type="NCBI Taxonomy" id="3135280"/>
    <lineage>
        <taxon>Bacteria</taxon>
        <taxon>Pseudomonadati</taxon>
        <taxon>Verrucomicrobiota</taxon>
        <taxon>Verrucomicrobiia</taxon>
        <taxon>Verrucomicrobiales</taxon>
        <taxon>Verrucomicrobiaceae</taxon>
        <taxon>Luteolibacter</taxon>
    </lineage>
</organism>
<evidence type="ECO:0000313" key="2">
    <source>
        <dbReference type="EMBL" id="MEK7954223.1"/>
    </source>
</evidence>
<gene>
    <name evidence="2" type="ORF">WKV53_27140</name>
</gene>
<reference evidence="2 3" key="1">
    <citation type="submission" date="2024-04" db="EMBL/GenBank/DDBJ databases">
        <title>Luteolibacter sp. isolated from soil.</title>
        <authorList>
            <person name="An J."/>
        </authorList>
    </citation>
    <scope>NUCLEOTIDE SEQUENCE [LARGE SCALE GENOMIC DNA]</scope>
    <source>
        <strain evidence="2 3">Y139</strain>
    </source>
</reference>
<keyword evidence="3" id="KW-1185">Reference proteome</keyword>
<sequence length="79" mass="8886">MSPLKPMRFAFWASLIAKPQAPLALQLPEHTNLLLEVFDDVLLLSVDPTSQANQDESSDPHRKSLAERQPLHSSEASWH</sequence>
<dbReference type="EMBL" id="JBBUKT010000017">
    <property type="protein sequence ID" value="MEK7954223.1"/>
    <property type="molecule type" value="Genomic_DNA"/>
</dbReference>
<evidence type="ECO:0000256" key="1">
    <source>
        <dbReference type="SAM" id="MobiDB-lite"/>
    </source>
</evidence>
<protein>
    <recommendedName>
        <fullName evidence="4">Secreted protein</fullName>
    </recommendedName>
</protein>
<comment type="caution">
    <text evidence="2">The sequence shown here is derived from an EMBL/GenBank/DDBJ whole genome shotgun (WGS) entry which is preliminary data.</text>
</comment>
<feature type="compositionally biased region" description="Basic and acidic residues" evidence="1">
    <location>
        <begin position="58"/>
        <end position="70"/>
    </location>
</feature>
<name>A0ABU9B2F5_9BACT</name>
<dbReference type="Proteomes" id="UP001371305">
    <property type="component" value="Unassembled WGS sequence"/>
</dbReference>
<accession>A0ABU9B2F5</accession>
<proteinExistence type="predicted"/>
<evidence type="ECO:0008006" key="4">
    <source>
        <dbReference type="Google" id="ProtNLM"/>
    </source>
</evidence>
<feature type="region of interest" description="Disordered" evidence="1">
    <location>
        <begin position="49"/>
        <end position="79"/>
    </location>
</feature>